<feature type="transmembrane region" description="Helical" evidence="9">
    <location>
        <begin position="544"/>
        <end position="569"/>
    </location>
</feature>
<dbReference type="eggNOG" id="KOG4287">
    <property type="taxonomic scope" value="Eukaryota"/>
</dbReference>
<feature type="compositionally biased region" description="Low complexity" evidence="8">
    <location>
        <begin position="974"/>
        <end position="990"/>
    </location>
</feature>
<dbReference type="SMART" id="SM00382">
    <property type="entry name" value="AAA"/>
    <property type="match status" value="1"/>
</dbReference>
<dbReference type="Pfam" id="PF00005">
    <property type="entry name" value="ABC_tran"/>
    <property type="match status" value="1"/>
</dbReference>
<dbReference type="InParanoid" id="F2UB13"/>
<dbReference type="GO" id="GO:0016887">
    <property type="term" value="F:ATP hydrolysis activity"/>
    <property type="evidence" value="ECO:0007669"/>
    <property type="project" value="InterPro"/>
</dbReference>
<feature type="region of interest" description="Disordered" evidence="8">
    <location>
        <begin position="1416"/>
        <end position="1504"/>
    </location>
</feature>
<feature type="chain" id="PRO_5003290882" description="ABC transporter domain-containing protein" evidence="10">
    <location>
        <begin position="35"/>
        <end position="1587"/>
    </location>
</feature>
<feature type="transmembrane region" description="Helical" evidence="9">
    <location>
        <begin position="1352"/>
        <end position="1372"/>
    </location>
</feature>
<feature type="signal peptide" evidence="10">
    <location>
        <begin position="1"/>
        <end position="34"/>
    </location>
</feature>
<dbReference type="Proteomes" id="UP000007799">
    <property type="component" value="Unassembled WGS sequence"/>
</dbReference>
<dbReference type="Pfam" id="PF03283">
    <property type="entry name" value="PAE"/>
    <property type="match status" value="1"/>
</dbReference>
<evidence type="ECO:0000256" key="1">
    <source>
        <dbReference type="ARBA" id="ARBA00004141"/>
    </source>
</evidence>
<keyword evidence="2" id="KW-0813">Transport</keyword>
<dbReference type="InterPro" id="IPR003439">
    <property type="entry name" value="ABC_transporter-like_ATP-bd"/>
</dbReference>
<dbReference type="PROSITE" id="PS50893">
    <property type="entry name" value="ABC_TRANSPORTER_2"/>
    <property type="match status" value="1"/>
</dbReference>
<evidence type="ECO:0000256" key="10">
    <source>
        <dbReference type="SAM" id="SignalP"/>
    </source>
</evidence>
<proteinExistence type="predicted"/>
<feature type="transmembrane region" description="Helical" evidence="9">
    <location>
        <begin position="1228"/>
        <end position="1252"/>
    </location>
</feature>
<evidence type="ECO:0000313" key="12">
    <source>
        <dbReference type="EMBL" id="EGD74026.1"/>
    </source>
</evidence>
<feature type="compositionally biased region" description="Low complexity" evidence="8">
    <location>
        <begin position="880"/>
        <end position="894"/>
    </location>
</feature>
<gene>
    <name evidence="12" type="ORF">PTSG_05723</name>
</gene>
<keyword evidence="4" id="KW-0547">Nucleotide-binding</keyword>
<dbReference type="GO" id="GO:0016020">
    <property type="term" value="C:membrane"/>
    <property type="evidence" value="ECO:0007669"/>
    <property type="project" value="UniProtKB-SubCell"/>
</dbReference>
<reference evidence="12" key="1">
    <citation type="submission" date="2009-08" db="EMBL/GenBank/DDBJ databases">
        <title>Annotation of Salpingoeca rosetta.</title>
        <authorList>
            <consortium name="The Broad Institute Genome Sequencing Platform"/>
            <person name="Russ C."/>
            <person name="Cuomo C."/>
            <person name="Burger G."/>
            <person name="Gray M.W."/>
            <person name="Holland P.W.H."/>
            <person name="King N."/>
            <person name="Lang F.B.F."/>
            <person name="Roger A.J."/>
            <person name="Ruiz-Trillo I."/>
            <person name="Young S.K."/>
            <person name="Zeng Q."/>
            <person name="Gargeya S."/>
            <person name="Alvarado L."/>
            <person name="Berlin A."/>
            <person name="Chapman S.B."/>
            <person name="Chen Z."/>
            <person name="Freedman E."/>
            <person name="Gellesch M."/>
            <person name="Goldberg J."/>
            <person name="Griggs A."/>
            <person name="Gujja S."/>
            <person name="Heilman E."/>
            <person name="Heiman D."/>
            <person name="Howarth C."/>
            <person name="Mehta T."/>
            <person name="Neiman D."/>
            <person name="Pearson M."/>
            <person name="Roberts A."/>
            <person name="Saif S."/>
            <person name="Shea T."/>
            <person name="Shenoy N."/>
            <person name="Sisk P."/>
            <person name="Stolte C."/>
            <person name="Sykes S."/>
            <person name="White J."/>
            <person name="Yandava C."/>
            <person name="Haas B."/>
            <person name="Nusbaum C."/>
            <person name="Birren B."/>
        </authorList>
    </citation>
    <scope>NUCLEOTIDE SEQUENCE [LARGE SCALE GENOMIC DNA]</scope>
    <source>
        <strain evidence="12">ATCC 50818</strain>
    </source>
</reference>
<keyword evidence="13" id="KW-1185">Reference proteome</keyword>
<dbReference type="EMBL" id="GL832967">
    <property type="protein sequence ID" value="EGD74026.1"/>
    <property type="molecule type" value="Genomic_DNA"/>
</dbReference>
<dbReference type="InterPro" id="IPR050352">
    <property type="entry name" value="ABCG_transporters"/>
</dbReference>
<feature type="transmembrane region" description="Helical" evidence="9">
    <location>
        <begin position="1264"/>
        <end position="1281"/>
    </location>
</feature>
<dbReference type="PANTHER" id="PTHR48041:SF139">
    <property type="entry name" value="PROTEIN SCARLET"/>
    <property type="match status" value="1"/>
</dbReference>
<evidence type="ECO:0000256" key="8">
    <source>
        <dbReference type="SAM" id="MobiDB-lite"/>
    </source>
</evidence>
<feature type="compositionally biased region" description="Polar residues" evidence="8">
    <location>
        <begin position="1492"/>
        <end position="1501"/>
    </location>
</feature>
<sequence>MYTVRRGTVSRGLLRHAVALVVVLALTQQQHACAGGVQMEKVQLKDSDARTYPSSCADGTPYTFFVERRDNSSIWILFLQGGALSRSIDEARTRFSSSPRLMSSKESPTAYEAWDLGGLFSHDAALNPAFHDANKVYLPYCSQDLFLGARADDIPVEPSSGGDGDTATQSSRKLAALRFRGALNIMAALEWLDSAHANTPATRVLLSGTSAGGTAAVAHAYALLSTLAQQPSHGTNSSHSNSTMVWLRGAQLQLLVDSSWFVNQDGILEEALLTNQDLLSFYASPGRVHASLDAFAASVTQANGNATGLSVTSSWQRDYFAALADLCGQVSSQGYPVPCCAEVQCSLRALHAHNPAFPVLLLTSKYDPYTLFLGFNAGAEGVKRYERMLLQSKPSLSELAEVMSFAEEYGGVALAQVKRAIQQVSALSVFVSPCFHHGFLVMVGDRQADDGVVRNGMFQFTFVLDMWHTYFANGNVAMPAFVNRWWLATSPATTNNSNSSSTDTQHLHLTSFPACRGVDCDPMCPPVLSILTSEDEWLWTDGSLLPILCMAFFILVIVVLFMCNVCAWYKFRQHRTLLKQLVHESASEQGGARDTIHTPHLEALEAAELYDADPDVLLYPWKAQHLSIAMYGLNVWTHTHKRQLLHDISAFVNPWEMTAILGPSGCGKTTLLKSMAGLIPSNNRNGQVYVNGRLLRTSDEYKSLRVRVGFVPQYGGAYFPSLTVKENMMYAALLRLPASMPLKLRLAKALSTLHTVGLGAHLDTIVGNKHAASGGLSGGQKRKLAVAMELLLDPVVLAMDEPTSGLDSTGTLDLIRWLRAFAERGNTVIISIHQPRSEVFHMFHRVILMKNGHLIGTGEPSAMVELAGKWRDCVQPRSDTSNASKSSTEASSANQNPADLILDEMQREENEEAVMASLETTGVRKRVERAIRKAAARVREIWLTRARVQYSAPPSTAASSSSSSSALISSKHTVAPALSASTPVSSTSPTGKRGTHLSVPAPQSHSKRVRDVYGNSNDLTKKQFRENKHTNSGGDGSSHGIISTTRGGGRGVPDSQHSGDNWLSKKFTLRKGWRQGNTHEGGTGGSTIAVTHNMHGATGWWFCVRALISRYQREMARQLRSNLMVQLLLSMIYMSWLYFDANPAFVLGSTHFSIMYTFPLLVNFTFSASLINTFNAFRLEKKHKTVSSLQVVVASFSYLAAVAIPLTTISIVVIYICAFGGHVSAARLTAIAVLQMETLGIAAAWMCGMAGVAYHFNQGNDFMLTMYSAFVGMAGVFSGYFVGPADAPPPQEAFYYISPFFYTFASLARVSQDGVPSNCHKESGVLPTAACMLGSPAYYLEDFGFDTIPVGVFQLAIFGFMLLFLGVAYLFLRLEDLAKAVPKARGAILRINRVHSKEHEVRKLVTTFSFTVQPRDDDNDLEDRVQHGVCGDSGGSGGSRTPLLRARGGSRARGEQKDGGDANQAADKRSMATTPSSQRADSGICAHDNNESSRTSSQESAQIADDHSSFVVYVPLKEVSQVMLRARRRQKLFQAEKKLLQAYGNVMKGRQPSPGFVLWVLKYCYDDIYVQHEAQQQPKHWSAEPEV</sequence>
<keyword evidence="6 9" id="KW-1133">Transmembrane helix</keyword>
<keyword evidence="3 9" id="KW-0812">Transmembrane</keyword>
<keyword evidence="10" id="KW-0732">Signal</keyword>
<feature type="transmembrane region" description="Helical" evidence="9">
    <location>
        <begin position="1154"/>
        <end position="1177"/>
    </location>
</feature>
<feature type="compositionally biased region" description="Polar residues" evidence="8">
    <location>
        <begin position="1471"/>
        <end position="1480"/>
    </location>
</feature>
<dbReference type="InterPro" id="IPR017871">
    <property type="entry name" value="ABC_transporter-like_CS"/>
</dbReference>
<feature type="compositionally biased region" description="Basic and acidic residues" evidence="8">
    <location>
        <begin position="1019"/>
        <end position="1029"/>
    </location>
</feature>
<evidence type="ECO:0000256" key="5">
    <source>
        <dbReference type="ARBA" id="ARBA00022840"/>
    </source>
</evidence>
<feature type="region of interest" description="Disordered" evidence="8">
    <location>
        <begin position="875"/>
        <end position="898"/>
    </location>
</feature>
<keyword evidence="5" id="KW-0067">ATP-binding</keyword>
<keyword evidence="7 9" id="KW-0472">Membrane</keyword>
<organism evidence="13">
    <name type="scientific">Salpingoeca rosetta (strain ATCC 50818 / BSB-021)</name>
    <dbReference type="NCBI Taxonomy" id="946362"/>
    <lineage>
        <taxon>Eukaryota</taxon>
        <taxon>Choanoflagellata</taxon>
        <taxon>Craspedida</taxon>
        <taxon>Salpingoecidae</taxon>
        <taxon>Salpingoeca</taxon>
    </lineage>
</organism>
<dbReference type="KEGG" id="sre:PTSG_05723"/>
<dbReference type="PROSITE" id="PS00211">
    <property type="entry name" value="ABC_TRANSPORTER_1"/>
    <property type="match status" value="1"/>
</dbReference>
<comment type="subcellular location">
    <subcellularLocation>
        <location evidence="1">Membrane</location>
        <topology evidence="1">Multi-pass membrane protein</topology>
    </subcellularLocation>
</comment>
<evidence type="ECO:0000259" key="11">
    <source>
        <dbReference type="PROSITE" id="PS50893"/>
    </source>
</evidence>
<evidence type="ECO:0000256" key="9">
    <source>
        <dbReference type="SAM" id="Phobius"/>
    </source>
</evidence>
<evidence type="ECO:0000313" key="13">
    <source>
        <dbReference type="Proteomes" id="UP000007799"/>
    </source>
</evidence>
<protein>
    <recommendedName>
        <fullName evidence="11">ABC transporter domain-containing protein</fullName>
    </recommendedName>
</protein>
<accession>F2UB13</accession>
<name>F2UB13_SALR5</name>
<dbReference type="OrthoDB" id="66620at2759"/>
<dbReference type="PANTHER" id="PTHR48041">
    <property type="entry name" value="ABC TRANSPORTER G FAMILY MEMBER 28"/>
    <property type="match status" value="1"/>
</dbReference>
<feature type="transmembrane region" description="Helical" evidence="9">
    <location>
        <begin position="1189"/>
        <end position="1216"/>
    </location>
</feature>
<dbReference type="GeneID" id="16074164"/>
<evidence type="ECO:0000256" key="6">
    <source>
        <dbReference type="ARBA" id="ARBA00022989"/>
    </source>
</evidence>
<dbReference type="eggNOG" id="KOG0061">
    <property type="taxonomic scope" value="Eukaryota"/>
</dbReference>
<dbReference type="InterPro" id="IPR003593">
    <property type="entry name" value="AAA+_ATPase"/>
</dbReference>
<dbReference type="SUPFAM" id="SSF52540">
    <property type="entry name" value="P-loop containing nucleoside triphosphate hydrolases"/>
    <property type="match status" value="1"/>
</dbReference>
<feature type="region of interest" description="Disordered" evidence="8">
    <location>
        <begin position="974"/>
        <end position="1058"/>
    </location>
</feature>
<dbReference type="GO" id="GO:0005524">
    <property type="term" value="F:ATP binding"/>
    <property type="evidence" value="ECO:0007669"/>
    <property type="project" value="UniProtKB-KW"/>
</dbReference>
<feature type="transmembrane region" description="Helical" evidence="9">
    <location>
        <begin position="1119"/>
        <end position="1139"/>
    </location>
</feature>
<feature type="compositionally biased region" description="Basic and acidic residues" evidence="8">
    <location>
        <begin position="1452"/>
        <end position="1470"/>
    </location>
</feature>
<evidence type="ECO:0000256" key="7">
    <source>
        <dbReference type="ARBA" id="ARBA00023136"/>
    </source>
</evidence>
<feature type="domain" description="ABC transporter" evidence="11">
    <location>
        <begin position="630"/>
        <end position="876"/>
    </location>
</feature>
<dbReference type="GO" id="GO:0042626">
    <property type="term" value="F:ATPase-coupled transmembrane transporter activity"/>
    <property type="evidence" value="ECO:0007669"/>
    <property type="project" value="TreeGrafter"/>
</dbReference>
<evidence type="ECO:0000256" key="4">
    <source>
        <dbReference type="ARBA" id="ARBA00022741"/>
    </source>
</evidence>
<evidence type="ECO:0000256" key="2">
    <source>
        <dbReference type="ARBA" id="ARBA00022448"/>
    </source>
</evidence>
<dbReference type="InterPro" id="IPR027417">
    <property type="entry name" value="P-loop_NTPase"/>
</dbReference>
<dbReference type="InterPro" id="IPR004963">
    <property type="entry name" value="PAE/NOTUM"/>
</dbReference>
<dbReference type="RefSeq" id="XP_004993588.1">
    <property type="nucleotide sequence ID" value="XM_004993531.1"/>
</dbReference>
<dbReference type="Gene3D" id="3.40.50.300">
    <property type="entry name" value="P-loop containing nucleotide triphosphate hydrolases"/>
    <property type="match status" value="1"/>
</dbReference>
<evidence type="ECO:0000256" key="3">
    <source>
        <dbReference type="ARBA" id="ARBA00022692"/>
    </source>
</evidence>